<keyword evidence="1" id="KW-0812">Transmembrane</keyword>
<evidence type="ECO:0000256" key="1">
    <source>
        <dbReference type="SAM" id="Phobius"/>
    </source>
</evidence>
<keyword evidence="1" id="KW-0472">Membrane</keyword>
<evidence type="ECO:0000313" key="3">
    <source>
        <dbReference type="Proteomes" id="UP000006201"/>
    </source>
</evidence>
<keyword evidence="3" id="KW-1185">Reference proteome</keyword>
<dbReference type="AlphaFoldDB" id="A4CB09"/>
<dbReference type="HOGENOM" id="CLU_1775850_0_0_6"/>
<feature type="transmembrane region" description="Helical" evidence="1">
    <location>
        <begin position="59"/>
        <end position="85"/>
    </location>
</feature>
<gene>
    <name evidence="2" type="ORF">PTD2_22167</name>
</gene>
<reference evidence="2 3" key="1">
    <citation type="submission" date="2006-02" db="EMBL/GenBank/DDBJ databases">
        <authorList>
            <person name="Moran M.A."/>
            <person name="Kjelleberg S."/>
            <person name="Egan S."/>
            <person name="Saunders N."/>
            <person name="Thomas T."/>
            <person name="Ferriera S."/>
            <person name="Johnson J."/>
            <person name="Kravitz S."/>
            <person name="Halpern A."/>
            <person name="Remington K."/>
            <person name="Beeson K."/>
            <person name="Tran B."/>
            <person name="Rogers Y.-H."/>
            <person name="Friedman R."/>
            <person name="Venter J.C."/>
        </authorList>
    </citation>
    <scope>NUCLEOTIDE SEQUENCE [LARGE SCALE GENOMIC DNA]</scope>
    <source>
        <strain evidence="2 3">D2</strain>
    </source>
</reference>
<name>A4CB09_9GAMM</name>
<feature type="transmembrane region" description="Helical" evidence="1">
    <location>
        <begin position="117"/>
        <end position="135"/>
    </location>
</feature>
<protein>
    <submittedName>
        <fullName evidence="2">Uncharacterized protein</fullName>
    </submittedName>
</protein>
<dbReference type="Proteomes" id="UP000006201">
    <property type="component" value="Unassembled WGS sequence"/>
</dbReference>
<accession>A4CB09</accession>
<sequence>MQQDTEITSNFITSTVSLKQFIIHGFLLHALFILLTLILHVATFPFFQQLTDSLVTSTHIAGLVGFGFQMLTVVAVLFGMTFIYASVKRFKTIPVFFFTVYPPILLLFSATRVVSSSLVFLLAWLAVVVVMTLHYQRFKQQEFDHI</sequence>
<dbReference type="RefSeq" id="WP_009840394.1">
    <property type="nucleotide sequence ID" value="NZ_CH959301.1"/>
</dbReference>
<dbReference type="STRING" id="87626.PTD2_22167"/>
<proteinExistence type="predicted"/>
<evidence type="ECO:0000313" key="2">
    <source>
        <dbReference type="EMBL" id="EAR28567.1"/>
    </source>
</evidence>
<comment type="caution">
    <text evidence="2">The sequence shown here is derived from an EMBL/GenBank/DDBJ whole genome shotgun (WGS) entry which is preliminary data.</text>
</comment>
<organism evidence="2 3">
    <name type="scientific">Pseudoalteromonas tunicata D2</name>
    <dbReference type="NCBI Taxonomy" id="87626"/>
    <lineage>
        <taxon>Bacteria</taxon>
        <taxon>Pseudomonadati</taxon>
        <taxon>Pseudomonadota</taxon>
        <taxon>Gammaproteobacteria</taxon>
        <taxon>Alteromonadales</taxon>
        <taxon>Pseudoalteromonadaceae</taxon>
        <taxon>Pseudoalteromonas</taxon>
    </lineage>
</organism>
<feature type="transmembrane region" description="Helical" evidence="1">
    <location>
        <begin position="92"/>
        <end position="111"/>
    </location>
</feature>
<dbReference type="EMBL" id="AAOH01000004">
    <property type="protein sequence ID" value="EAR28567.1"/>
    <property type="molecule type" value="Genomic_DNA"/>
</dbReference>
<keyword evidence="1" id="KW-1133">Transmembrane helix</keyword>
<feature type="transmembrane region" description="Helical" evidence="1">
    <location>
        <begin position="21"/>
        <end position="47"/>
    </location>
</feature>